<feature type="transmembrane region" description="Helical" evidence="7">
    <location>
        <begin position="140"/>
        <end position="162"/>
    </location>
</feature>
<feature type="transmembrane region" description="Helical" evidence="7">
    <location>
        <begin position="104"/>
        <end position="128"/>
    </location>
</feature>
<feature type="transmembrane region" description="Helical" evidence="7">
    <location>
        <begin position="183"/>
        <end position="207"/>
    </location>
</feature>
<dbReference type="GO" id="GO:0055085">
    <property type="term" value="P:transmembrane transport"/>
    <property type="evidence" value="ECO:0007669"/>
    <property type="project" value="InterPro"/>
</dbReference>
<keyword evidence="10" id="KW-1185">Reference proteome</keyword>
<dbReference type="OrthoDB" id="9772609at2"/>
<keyword evidence="6 7" id="KW-0472">Membrane</keyword>
<dbReference type="SUPFAM" id="SSF161098">
    <property type="entry name" value="MetI-like"/>
    <property type="match status" value="1"/>
</dbReference>
<evidence type="ECO:0000256" key="5">
    <source>
        <dbReference type="ARBA" id="ARBA00022989"/>
    </source>
</evidence>
<dbReference type="CDD" id="cd06261">
    <property type="entry name" value="TM_PBP2"/>
    <property type="match status" value="1"/>
</dbReference>
<accession>A0A369B8N7</accession>
<evidence type="ECO:0000256" key="1">
    <source>
        <dbReference type="ARBA" id="ARBA00004651"/>
    </source>
</evidence>
<dbReference type="GO" id="GO:0005886">
    <property type="term" value="C:plasma membrane"/>
    <property type="evidence" value="ECO:0007669"/>
    <property type="project" value="UniProtKB-SubCell"/>
</dbReference>
<dbReference type="InterPro" id="IPR035906">
    <property type="entry name" value="MetI-like_sf"/>
</dbReference>
<keyword evidence="2 7" id="KW-0813">Transport</keyword>
<comment type="similarity">
    <text evidence="7">Belongs to the binding-protein-dependent transport system permease family.</text>
</comment>
<gene>
    <name evidence="9" type="ORF">DFR58_10660</name>
</gene>
<keyword evidence="3" id="KW-1003">Cell membrane</keyword>
<dbReference type="Gene3D" id="1.10.3720.10">
    <property type="entry name" value="MetI-like"/>
    <property type="match status" value="1"/>
</dbReference>
<feature type="transmembrane region" description="Helical" evidence="7">
    <location>
        <begin position="12"/>
        <end position="35"/>
    </location>
</feature>
<evidence type="ECO:0000256" key="6">
    <source>
        <dbReference type="ARBA" id="ARBA00023136"/>
    </source>
</evidence>
<dbReference type="Proteomes" id="UP000253034">
    <property type="component" value="Unassembled WGS sequence"/>
</dbReference>
<evidence type="ECO:0000313" key="9">
    <source>
        <dbReference type="EMBL" id="RCX17892.1"/>
    </source>
</evidence>
<evidence type="ECO:0000256" key="4">
    <source>
        <dbReference type="ARBA" id="ARBA00022692"/>
    </source>
</evidence>
<keyword evidence="5 7" id="KW-1133">Transmembrane helix</keyword>
<evidence type="ECO:0000256" key="3">
    <source>
        <dbReference type="ARBA" id="ARBA00022475"/>
    </source>
</evidence>
<dbReference type="PANTHER" id="PTHR43744:SF8">
    <property type="entry name" value="SN-GLYCEROL-3-PHOSPHATE TRANSPORT SYSTEM PERMEASE PROTEIN UGPE"/>
    <property type="match status" value="1"/>
</dbReference>
<sequence length="278" mass="31157">MSKKDFPKKILIHTGIILFLILNMYPLIIALSSSLRSPNNMTSPLNLFNEFTLESYKLAFERMNFSRSLLNSLILTIISVAFVVVVTSMSAYPMARIKSNVSKFLYLFFLSGLIVPGQMVIIPIVQMIKGLHIPSTQFTPILMFVTCSIPFSSFLYTGFIKASVPEEMEEAAYLDGAGLFRRFWIIVFPLLLPATVSVIITQGMWIWNDYFFNLIFISKSSQTPLPLAMLGFMGDKENPTQWNTLFAACFLCALPLILAFGVLQKYFMSGLASGAVKG</sequence>
<dbReference type="PROSITE" id="PS50928">
    <property type="entry name" value="ABC_TM1"/>
    <property type="match status" value="1"/>
</dbReference>
<dbReference type="Pfam" id="PF00528">
    <property type="entry name" value="BPD_transp_1"/>
    <property type="match status" value="1"/>
</dbReference>
<comment type="caution">
    <text evidence="9">The sequence shown here is derived from an EMBL/GenBank/DDBJ whole genome shotgun (WGS) entry which is preliminary data.</text>
</comment>
<evidence type="ECO:0000313" key="10">
    <source>
        <dbReference type="Proteomes" id="UP000253034"/>
    </source>
</evidence>
<proteinExistence type="inferred from homology"/>
<name>A0A369B8N7_9FIRM</name>
<comment type="subcellular location">
    <subcellularLocation>
        <location evidence="1 7">Cell membrane</location>
        <topology evidence="1 7">Multi-pass membrane protein</topology>
    </subcellularLocation>
</comment>
<dbReference type="PANTHER" id="PTHR43744">
    <property type="entry name" value="ABC TRANSPORTER PERMEASE PROTEIN MG189-RELATED-RELATED"/>
    <property type="match status" value="1"/>
</dbReference>
<dbReference type="AlphaFoldDB" id="A0A369B8N7"/>
<dbReference type="EMBL" id="QPJT01000006">
    <property type="protein sequence ID" value="RCX17892.1"/>
    <property type="molecule type" value="Genomic_DNA"/>
</dbReference>
<keyword evidence="4 7" id="KW-0812">Transmembrane</keyword>
<feature type="transmembrane region" description="Helical" evidence="7">
    <location>
        <begin position="242"/>
        <end position="263"/>
    </location>
</feature>
<dbReference type="RefSeq" id="WP_114297042.1">
    <property type="nucleotide sequence ID" value="NZ_QPJT01000006.1"/>
</dbReference>
<dbReference type="InterPro" id="IPR000515">
    <property type="entry name" value="MetI-like"/>
</dbReference>
<reference evidence="9 10" key="1">
    <citation type="submission" date="2018-07" db="EMBL/GenBank/DDBJ databases">
        <title>Genomic Encyclopedia of Type Strains, Phase IV (KMG-IV): sequencing the most valuable type-strain genomes for metagenomic binning, comparative biology and taxonomic classification.</title>
        <authorList>
            <person name="Goeker M."/>
        </authorList>
    </citation>
    <scope>NUCLEOTIDE SEQUENCE [LARGE SCALE GENOMIC DNA]</scope>
    <source>
        <strain evidence="9 10">DSM 27016</strain>
    </source>
</reference>
<feature type="transmembrane region" description="Helical" evidence="7">
    <location>
        <begin position="69"/>
        <end position="92"/>
    </location>
</feature>
<evidence type="ECO:0000259" key="8">
    <source>
        <dbReference type="PROSITE" id="PS50928"/>
    </source>
</evidence>
<evidence type="ECO:0000256" key="2">
    <source>
        <dbReference type="ARBA" id="ARBA00022448"/>
    </source>
</evidence>
<organism evidence="9 10">
    <name type="scientific">Anaerobacterium chartisolvens</name>
    <dbReference type="NCBI Taxonomy" id="1297424"/>
    <lineage>
        <taxon>Bacteria</taxon>
        <taxon>Bacillati</taxon>
        <taxon>Bacillota</taxon>
        <taxon>Clostridia</taxon>
        <taxon>Eubacteriales</taxon>
        <taxon>Oscillospiraceae</taxon>
        <taxon>Anaerobacterium</taxon>
    </lineage>
</organism>
<protein>
    <submittedName>
        <fullName evidence="9">Carbohydrate ABC transporter membrane protein 2 (CUT1 family)</fullName>
    </submittedName>
</protein>
<feature type="domain" description="ABC transmembrane type-1" evidence="8">
    <location>
        <begin position="69"/>
        <end position="263"/>
    </location>
</feature>
<evidence type="ECO:0000256" key="7">
    <source>
        <dbReference type="RuleBase" id="RU363032"/>
    </source>
</evidence>